<evidence type="ECO:0000256" key="1">
    <source>
        <dbReference type="SAM" id="Phobius"/>
    </source>
</evidence>
<feature type="transmembrane region" description="Helical" evidence="1">
    <location>
        <begin position="16"/>
        <end position="35"/>
    </location>
</feature>
<accession>A0ABS9SAL0</accession>
<sequence>MDNQKELIKDKIIKEIKAGILIFLFGVAVTAYYYFEYGIFNAFVFNGITFFASVSLYKIGYIFYKNKCEKKKTA</sequence>
<keyword evidence="3" id="KW-1185">Reference proteome</keyword>
<organism evidence="2 3">
    <name type="scientific">Vreelandella neptunia</name>
    <dbReference type="NCBI Taxonomy" id="115551"/>
    <lineage>
        <taxon>Bacteria</taxon>
        <taxon>Pseudomonadati</taxon>
        <taxon>Pseudomonadota</taxon>
        <taxon>Gammaproteobacteria</taxon>
        <taxon>Oceanospirillales</taxon>
        <taxon>Halomonadaceae</taxon>
        <taxon>Vreelandella</taxon>
    </lineage>
</organism>
<keyword evidence="1" id="KW-0472">Membrane</keyword>
<protein>
    <submittedName>
        <fullName evidence="2">Uncharacterized protein</fullName>
    </submittedName>
</protein>
<gene>
    <name evidence="2" type="ORF">MLE19_17555</name>
</gene>
<evidence type="ECO:0000313" key="3">
    <source>
        <dbReference type="Proteomes" id="UP001320609"/>
    </source>
</evidence>
<evidence type="ECO:0000313" key="2">
    <source>
        <dbReference type="EMBL" id="MCH4813144.1"/>
    </source>
</evidence>
<comment type="caution">
    <text evidence="2">The sequence shown here is derived from an EMBL/GenBank/DDBJ whole genome shotgun (WGS) entry which is preliminary data.</text>
</comment>
<proteinExistence type="predicted"/>
<keyword evidence="1" id="KW-1133">Transmembrane helix</keyword>
<feature type="transmembrane region" description="Helical" evidence="1">
    <location>
        <begin position="41"/>
        <end position="64"/>
    </location>
</feature>
<name>A0ABS9SAL0_9GAMM</name>
<dbReference type="EMBL" id="JAKVTW010000016">
    <property type="protein sequence ID" value="MCH4813144.1"/>
    <property type="molecule type" value="Genomic_DNA"/>
</dbReference>
<dbReference type="Proteomes" id="UP001320609">
    <property type="component" value="Unassembled WGS sequence"/>
</dbReference>
<reference evidence="2 3" key="1">
    <citation type="submission" date="2022-03" db="EMBL/GenBank/DDBJ databases">
        <title>Genomic signatures underlying metal tolerance in selected Arctic bacterial isolates.</title>
        <authorList>
            <person name="Thomas F.A."/>
            <person name="Venkatachalam S."/>
            <person name="Krishnan K.P."/>
        </authorList>
    </citation>
    <scope>NUCLEOTIDE SEQUENCE [LARGE SCALE GENOMIC DNA]</scope>
    <source>
        <strain evidence="2 3">HM116</strain>
    </source>
</reference>
<keyword evidence="1" id="KW-0812">Transmembrane</keyword>
<dbReference type="RefSeq" id="WP_240719428.1">
    <property type="nucleotide sequence ID" value="NZ_JAKVTW010000016.1"/>
</dbReference>